<dbReference type="SUPFAM" id="SSF57667">
    <property type="entry name" value="beta-beta-alpha zinc fingers"/>
    <property type="match status" value="1"/>
</dbReference>
<evidence type="ECO:0000256" key="1">
    <source>
        <dbReference type="PROSITE-ProRule" id="PRU00042"/>
    </source>
</evidence>
<evidence type="ECO:0000313" key="3">
    <source>
        <dbReference type="EMBL" id="CAH1716980.1"/>
    </source>
</evidence>
<keyword evidence="1" id="KW-0863">Zinc-finger</keyword>
<dbReference type="EMBL" id="OU899034">
    <property type="protein sequence ID" value="CAH1716980.1"/>
    <property type="molecule type" value="Genomic_DNA"/>
</dbReference>
<dbReference type="PROSITE" id="PS50157">
    <property type="entry name" value="ZINC_FINGER_C2H2_2"/>
    <property type="match status" value="1"/>
</dbReference>
<keyword evidence="4" id="KW-1185">Reference proteome</keyword>
<keyword evidence="1" id="KW-0862">Zinc</keyword>
<keyword evidence="1" id="KW-0479">Metal-binding</keyword>
<protein>
    <recommendedName>
        <fullName evidence="2">C2H2-type domain-containing protein</fullName>
    </recommendedName>
</protein>
<accession>A0A9P0IXI1</accession>
<sequence>MRNSSARSPDEARWVCPTCGKRYKYSRGLAMHRRLECGKEPMFHCPFCPQKCHQKGNMVIHIKKKHPTQYEEQSQAVVQAHVKAQHVQSD</sequence>
<dbReference type="InterPro" id="IPR036236">
    <property type="entry name" value="Znf_C2H2_sf"/>
</dbReference>
<organism evidence="3 4">
    <name type="scientific">Aphis gossypii</name>
    <name type="common">Cotton aphid</name>
    <dbReference type="NCBI Taxonomy" id="80765"/>
    <lineage>
        <taxon>Eukaryota</taxon>
        <taxon>Metazoa</taxon>
        <taxon>Ecdysozoa</taxon>
        <taxon>Arthropoda</taxon>
        <taxon>Hexapoda</taxon>
        <taxon>Insecta</taxon>
        <taxon>Pterygota</taxon>
        <taxon>Neoptera</taxon>
        <taxon>Paraneoptera</taxon>
        <taxon>Hemiptera</taxon>
        <taxon>Sternorrhyncha</taxon>
        <taxon>Aphidomorpha</taxon>
        <taxon>Aphidoidea</taxon>
        <taxon>Aphididae</taxon>
        <taxon>Aphidini</taxon>
        <taxon>Aphis</taxon>
        <taxon>Aphis</taxon>
    </lineage>
</organism>
<dbReference type="SMART" id="SM00355">
    <property type="entry name" value="ZnF_C2H2"/>
    <property type="match status" value="2"/>
</dbReference>
<proteinExistence type="predicted"/>
<feature type="domain" description="C2H2-type" evidence="2">
    <location>
        <begin position="14"/>
        <end position="41"/>
    </location>
</feature>
<dbReference type="Proteomes" id="UP001154329">
    <property type="component" value="Chromosome 1"/>
</dbReference>
<reference evidence="3" key="2">
    <citation type="submission" date="2022-10" db="EMBL/GenBank/DDBJ databases">
        <authorList>
            <consortium name="ENA_rothamsted_submissions"/>
            <consortium name="culmorum"/>
            <person name="King R."/>
        </authorList>
    </citation>
    <scope>NUCLEOTIDE SEQUENCE</scope>
</reference>
<dbReference type="GO" id="GO:0008270">
    <property type="term" value="F:zinc ion binding"/>
    <property type="evidence" value="ECO:0007669"/>
    <property type="project" value="UniProtKB-KW"/>
</dbReference>
<name>A0A9P0IXI1_APHGO</name>
<evidence type="ECO:0000259" key="2">
    <source>
        <dbReference type="PROSITE" id="PS50157"/>
    </source>
</evidence>
<gene>
    <name evidence="3" type="ORF">APHIGO_LOCUS3815</name>
</gene>
<dbReference type="PROSITE" id="PS00028">
    <property type="entry name" value="ZINC_FINGER_C2H2_1"/>
    <property type="match status" value="1"/>
</dbReference>
<reference evidence="3" key="1">
    <citation type="submission" date="2022-02" db="EMBL/GenBank/DDBJ databases">
        <authorList>
            <person name="King R."/>
        </authorList>
    </citation>
    <scope>NUCLEOTIDE SEQUENCE</scope>
</reference>
<dbReference type="AlphaFoldDB" id="A0A9P0IXI1"/>
<dbReference type="InterPro" id="IPR013087">
    <property type="entry name" value="Znf_C2H2_type"/>
</dbReference>
<dbReference type="Gene3D" id="3.30.160.60">
    <property type="entry name" value="Classic Zinc Finger"/>
    <property type="match status" value="1"/>
</dbReference>
<evidence type="ECO:0000313" key="4">
    <source>
        <dbReference type="Proteomes" id="UP001154329"/>
    </source>
</evidence>